<accession>A0A060NKA6</accession>
<name>A0A060NKA6_9BURK</name>
<organism evidence="3 4">
    <name type="scientific">Serpentinimonas raichei</name>
    <dbReference type="NCBI Taxonomy" id="1458425"/>
    <lineage>
        <taxon>Bacteria</taxon>
        <taxon>Pseudomonadati</taxon>
        <taxon>Pseudomonadota</taxon>
        <taxon>Betaproteobacteria</taxon>
        <taxon>Burkholderiales</taxon>
        <taxon>Comamonadaceae</taxon>
        <taxon>Serpentinimonas</taxon>
    </lineage>
</organism>
<reference evidence="3 4" key="1">
    <citation type="journal article" date="2014" name="Nat. Commun.">
        <title>Physiological and genomic features of highly alkaliphilic hydrogen-utilizing Betaproteobacteria from a continental serpentinizing site.</title>
        <authorList>
            <person name="Suzuki S."/>
            <person name="Kuenen J.G."/>
            <person name="Schipper K."/>
            <person name="van der Velde S."/>
            <person name="Ishii S."/>
            <person name="Wu A."/>
            <person name="Sorokin D.Y."/>
            <person name="Tenney A."/>
            <person name="Meng X.Y."/>
            <person name="Morrill P.L."/>
            <person name="Kamagata Y."/>
            <person name="Muyzer G."/>
            <person name="Nealson K.H."/>
        </authorList>
    </citation>
    <scope>NUCLEOTIDE SEQUENCE [LARGE SCALE GENOMIC DNA]</scope>
    <source>
        <strain evidence="3 4">A1</strain>
    </source>
</reference>
<evidence type="ECO:0000259" key="2">
    <source>
        <dbReference type="PROSITE" id="PS51832"/>
    </source>
</evidence>
<keyword evidence="4" id="KW-1185">Reference proteome</keyword>
<evidence type="ECO:0000313" key="3">
    <source>
        <dbReference type="EMBL" id="BAO81745.1"/>
    </source>
</evidence>
<dbReference type="PANTHER" id="PTHR43155:SF2">
    <property type="entry name" value="CYCLIC DI-GMP PHOSPHODIESTERASE PA4108"/>
    <property type="match status" value="1"/>
</dbReference>
<sequence length="438" mass="47294">MTDTSHPTIPASELRVGLYVHLDLAWIDHPFASSSFKIGTQQQIDTIHSLGLQRLRYSPERSDPPASAATAVHEAVSRAAPSQADAAAAPTPVPEALPASAATPSATQWAQTQRLAQLQCERQYAESSRAVKALFEQVQAAPQQAGQASAALVQSMVSQLTQNAESALRLLADGACDRSSQHAINVAVLSVLLGQAMGHGAEDLQALALAALWHDVGKLELPQRVRLRDDTFGPSHLKLYQEHVMHSVVWGKRLGLPAPALLGIAQHHELADGSGFPRGLAADKIAPISHILALVNRYDGLCNPANPIKALTPHEALAQIFASLKARFEARTLSAFIRMMGIYPPGSVVQLSDGRYALVMSVNAARPLKPRLRVYDAQPGADEPAWLDLQQEPHLNIQRSLRPDQLPRPALNQLSPRPRVCYYFERAVDLHPPDGAGA</sequence>
<dbReference type="GO" id="GO:0008081">
    <property type="term" value="F:phosphoric diester hydrolase activity"/>
    <property type="evidence" value="ECO:0007669"/>
    <property type="project" value="UniProtKB-ARBA"/>
</dbReference>
<dbReference type="SUPFAM" id="SSF109604">
    <property type="entry name" value="HD-domain/PDEase-like"/>
    <property type="match status" value="1"/>
</dbReference>
<dbReference type="KEGG" id="cbaa:SRAA_1891"/>
<dbReference type="InterPro" id="IPR037522">
    <property type="entry name" value="HD_GYP_dom"/>
</dbReference>
<dbReference type="AlphaFoldDB" id="A0A060NKA6"/>
<dbReference type="OrthoDB" id="9774747at2"/>
<dbReference type="HOGENOM" id="CLU_000445_92_1_4"/>
<dbReference type="PROSITE" id="PS51832">
    <property type="entry name" value="HD_GYP"/>
    <property type="match status" value="1"/>
</dbReference>
<dbReference type="Gene3D" id="1.10.3210.10">
    <property type="entry name" value="Hypothetical protein af1432"/>
    <property type="match status" value="1"/>
</dbReference>
<dbReference type="Proteomes" id="UP000067461">
    <property type="component" value="Chromosome"/>
</dbReference>
<proteinExistence type="predicted"/>
<gene>
    <name evidence="3" type="ORF">SRAA_1891</name>
</gene>
<evidence type="ECO:0000313" key="4">
    <source>
        <dbReference type="Proteomes" id="UP000067461"/>
    </source>
</evidence>
<feature type="region of interest" description="Disordered" evidence="1">
    <location>
        <begin position="78"/>
        <end position="105"/>
    </location>
</feature>
<evidence type="ECO:0000256" key="1">
    <source>
        <dbReference type="SAM" id="MobiDB-lite"/>
    </source>
</evidence>
<dbReference type="InterPro" id="IPR003607">
    <property type="entry name" value="HD/PDEase_dom"/>
</dbReference>
<dbReference type="RefSeq" id="WP_045532348.1">
    <property type="nucleotide sequence ID" value="NZ_AP014568.1"/>
</dbReference>
<dbReference type="Pfam" id="PF13487">
    <property type="entry name" value="HD_5"/>
    <property type="match status" value="1"/>
</dbReference>
<dbReference type="STRING" id="1458425.SRAA_1891"/>
<protein>
    <submittedName>
        <fullName evidence="3">HD-GYP domain protein</fullName>
    </submittedName>
</protein>
<feature type="compositionally biased region" description="Low complexity" evidence="1">
    <location>
        <begin position="79"/>
        <end position="105"/>
    </location>
</feature>
<dbReference type="Pfam" id="PF11871">
    <property type="entry name" value="DUF3391"/>
    <property type="match status" value="1"/>
</dbReference>
<dbReference type="EMBL" id="AP014568">
    <property type="protein sequence ID" value="BAO81745.1"/>
    <property type="molecule type" value="Genomic_DNA"/>
</dbReference>
<feature type="domain" description="HD-GYP" evidence="2">
    <location>
        <begin position="157"/>
        <end position="352"/>
    </location>
</feature>
<dbReference type="PANTHER" id="PTHR43155">
    <property type="entry name" value="CYCLIC DI-GMP PHOSPHODIESTERASE PA4108-RELATED"/>
    <property type="match status" value="1"/>
</dbReference>
<dbReference type="InterPro" id="IPR021812">
    <property type="entry name" value="DUF3391"/>
</dbReference>
<dbReference type="CDD" id="cd00077">
    <property type="entry name" value="HDc"/>
    <property type="match status" value="1"/>
</dbReference>